<reference evidence="1" key="1">
    <citation type="submission" date="2014-09" db="EMBL/GenBank/DDBJ databases">
        <authorList>
            <person name="Magalhaes I.L.F."/>
            <person name="Oliveira U."/>
            <person name="Santos F.R."/>
            <person name="Vidigal T.H.D.A."/>
            <person name="Brescovit A.D."/>
            <person name="Santos A.J."/>
        </authorList>
    </citation>
    <scope>NUCLEOTIDE SEQUENCE</scope>
    <source>
        <tissue evidence="1">Shoot tissue taken approximately 20 cm above the soil surface</tissue>
    </source>
</reference>
<dbReference type="AlphaFoldDB" id="A0A0A9EYU1"/>
<sequence length="46" mass="5742">MVRRRRSPMWITRMSPCKLKSLVRKTKRRRRNILRNKTFTREGKVL</sequence>
<proteinExistence type="predicted"/>
<accession>A0A0A9EYU1</accession>
<protein>
    <submittedName>
        <fullName evidence="1">Uncharacterized protein</fullName>
    </submittedName>
</protein>
<reference evidence="1" key="2">
    <citation type="journal article" date="2015" name="Data Brief">
        <title>Shoot transcriptome of the giant reed, Arundo donax.</title>
        <authorList>
            <person name="Barrero R.A."/>
            <person name="Guerrero F.D."/>
            <person name="Moolhuijzen P."/>
            <person name="Goolsby J.A."/>
            <person name="Tidwell J."/>
            <person name="Bellgard S.E."/>
            <person name="Bellgard M.I."/>
        </authorList>
    </citation>
    <scope>NUCLEOTIDE SEQUENCE</scope>
    <source>
        <tissue evidence="1">Shoot tissue taken approximately 20 cm above the soil surface</tissue>
    </source>
</reference>
<evidence type="ECO:0000313" key="1">
    <source>
        <dbReference type="EMBL" id="JAE04109.1"/>
    </source>
</evidence>
<dbReference type="EMBL" id="GBRH01193787">
    <property type="protein sequence ID" value="JAE04109.1"/>
    <property type="molecule type" value="Transcribed_RNA"/>
</dbReference>
<organism evidence="1">
    <name type="scientific">Arundo donax</name>
    <name type="common">Giant reed</name>
    <name type="synonym">Donax arundinaceus</name>
    <dbReference type="NCBI Taxonomy" id="35708"/>
    <lineage>
        <taxon>Eukaryota</taxon>
        <taxon>Viridiplantae</taxon>
        <taxon>Streptophyta</taxon>
        <taxon>Embryophyta</taxon>
        <taxon>Tracheophyta</taxon>
        <taxon>Spermatophyta</taxon>
        <taxon>Magnoliopsida</taxon>
        <taxon>Liliopsida</taxon>
        <taxon>Poales</taxon>
        <taxon>Poaceae</taxon>
        <taxon>PACMAD clade</taxon>
        <taxon>Arundinoideae</taxon>
        <taxon>Arundineae</taxon>
        <taxon>Arundo</taxon>
    </lineage>
</organism>
<name>A0A0A9EYU1_ARUDO</name>